<protein>
    <submittedName>
        <fullName evidence="1">Uncharacterized protein</fullName>
    </submittedName>
</protein>
<sequence>PHATRITVLLREFNRSDHYLCSSYFQPVDPANLTYEELISKLGSVVGNNSSLFNLTISEDENVHYHMENQFRCLIFTLGLRSPCHAEIRLGLLTLLDKKHDVKKSRHRPDSAAGYPTNIRSSRSQDANFAENVVIVETAL</sequence>
<evidence type="ECO:0000313" key="2">
    <source>
        <dbReference type="Proteomes" id="UP000321570"/>
    </source>
</evidence>
<dbReference type="EMBL" id="CABIJS010000688">
    <property type="protein sequence ID" value="VUZ55119.1"/>
    <property type="molecule type" value="Genomic_DNA"/>
</dbReference>
<proteinExistence type="predicted"/>
<reference evidence="1 2" key="1">
    <citation type="submission" date="2019-07" db="EMBL/GenBank/DDBJ databases">
        <authorList>
            <person name="Jastrzebski P J."/>
            <person name="Paukszto L."/>
            <person name="Jastrzebski P J."/>
        </authorList>
    </citation>
    <scope>NUCLEOTIDE SEQUENCE [LARGE SCALE GENOMIC DNA]</scope>
    <source>
        <strain evidence="1 2">WMS-il1</strain>
    </source>
</reference>
<feature type="non-terminal residue" evidence="1">
    <location>
        <position position="1"/>
    </location>
</feature>
<accession>A0A564Z718</accession>
<organism evidence="1 2">
    <name type="scientific">Hymenolepis diminuta</name>
    <name type="common">Rat tapeworm</name>
    <dbReference type="NCBI Taxonomy" id="6216"/>
    <lineage>
        <taxon>Eukaryota</taxon>
        <taxon>Metazoa</taxon>
        <taxon>Spiralia</taxon>
        <taxon>Lophotrochozoa</taxon>
        <taxon>Platyhelminthes</taxon>
        <taxon>Cestoda</taxon>
        <taxon>Eucestoda</taxon>
        <taxon>Cyclophyllidea</taxon>
        <taxon>Hymenolepididae</taxon>
        <taxon>Hymenolepis</taxon>
    </lineage>
</organism>
<name>A0A564Z718_HYMDI</name>
<dbReference type="Proteomes" id="UP000321570">
    <property type="component" value="Unassembled WGS sequence"/>
</dbReference>
<evidence type="ECO:0000313" key="1">
    <source>
        <dbReference type="EMBL" id="VUZ55119.1"/>
    </source>
</evidence>
<dbReference type="AlphaFoldDB" id="A0A564Z718"/>
<gene>
    <name evidence="1" type="ORF">WMSIL1_LOCUS13042</name>
</gene>
<keyword evidence="2" id="KW-1185">Reference proteome</keyword>